<evidence type="ECO:0000313" key="3">
    <source>
        <dbReference type="Proteomes" id="UP000294257"/>
    </source>
</evidence>
<proteinExistence type="predicted"/>
<feature type="domain" description="DUF7711" evidence="1">
    <location>
        <begin position="1"/>
        <end position="173"/>
    </location>
</feature>
<sequence>MAAKPASIVPLRVVQLWAVEDVPDEVEWVRVALAVDLPVDGVPWLTQPRGAEQWANATRLAKNPITALWRSSHAPVWNHEIERPILLWDARDGLVEPALSALREQRAEEFRSPAPTRESLRARVDEELAVSLGALRARSRDYQERRWAPGKVTAIADPLWQAGNGYLDLLDAQGRL</sequence>
<protein>
    <recommendedName>
        <fullName evidence="1">DUF7711 domain-containing protein</fullName>
    </recommendedName>
</protein>
<dbReference type="AlphaFoldDB" id="A0A4Q7KIJ9"/>
<name>A0A4Q7KIJ9_9PSEU</name>
<dbReference type="InterPro" id="IPR056128">
    <property type="entry name" value="DUF7711"/>
</dbReference>
<evidence type="ECO:0000259" key="1">
    <source>
        <dbReference type="Pfam" id="PF24821"/>
    </source>
</evidence>
<evidence type="ECO:0000313" key="2">
    <source>
        <dbReference type="EMBL" id="RZS34414.1"/>
    </source>
</evidence>
<gene>
    <name evidence="2" type="ORF">EV193_109205</name>
</gene>
<accession>A0A4Q7KIJ9</accession>
<dbReference type="Proteomes" id="UP000294257">
    <property type="component" value="Unassembled WGS sequence"/>
</dbReference>
<organism evidence="2 3">
    <name type="scientific">Herbihabitans rhizosphaerae</name>
    <dbReference type="NCBI Taxonomy" id="1872711"/>
    <lineage>
        <taxon>Bacteria</taxon>
        <taxon>Bacillati</taxon>
        <taxon>Actinomycetota</taxon>
        <taxon>Actinomycetes</taxon>
        <taxon>Pseudonocardiales</taxon>
        <taxon>Pseudonocardiaceae</taxon>
        <taxon>Herbihabitans</taxon>
    </lineage>
</organism>
<comment type="caution">
    <text evidence="2">The sequence shown here is derived from an EMBL/GenBank/DDBJ whole genome shotgun (WGS) entry which is preliminary data.</text>
</comment>
<dbReference type="Pfam" id="PF24821">
    <property type="entry name" value="DUF7711"/>
    <property type="match status" value="1"/>
</dbReference>
<dbReference type="EMBL" id="SGWQ01000009">
    <property type="protein sequence ID" value="RZS34414.1"/>
    <property type="molecule type" value="Genomic_DNA"/>
</dbReference>
<keyword evidence="3" id="KW-1185">Reference proteome</keyword>
<reference evidence="2 3" key="1">
    <citation type="submission" date="2019-02" db="EMBL/GenBank/DDBJ databases">
        <title>Genomic Encyclopedia of Type Strains, Phase IV (KMG-IV): sequencing the most valuable type-strain genomes for metagenomic binning, comparative biology and taxonomic classification.</title>
        <authorList>
            <person name="Goeker M."/>
        </authorList>
    </citation>
    <scope>NUCLEOTIDE SEQUENCE [LARGE SCALE GENOMIC DNA]</scope>
    <source>
        <strain evidence="2 3">DSM 101727</strain>
    </source>
</reference>